<gene>
    <name evidence="2" type="ORF">L915_00516</name>
</gene>
<feature type="region of interest" description="Disordered" evidence="1">
    <location>
        <begin position="16"/>
        <end position="43"/>
    </location>
</feature>
<protein>
    <submittedName>
        <fullName evidence="2">Uncharacterized protein</fullName>
    </submittedName>
</protein>
<feature type="region of interest" description="Disordered" evidence="1">
    <location>
        <begin position="63"/>
        <end position="110"/>
    </location>
</feature>
<reference evidence="2" key="1">
    <citation type="submission" date="2013-11" db="EMBL/GenBank/DDBJ databases">
        <title>The Genome Sequence of Phytophthora parasitica CJ02B3.</title>
        <authorList>
            <consortium name="The Broad Institute Genomics Platform"/>
            <person name="Russ C."/>
            <person name="Tyler B."/>
            <person name="Panabieres F."/>
            <person name="Shan W."/>
            <person name="Tripathy S."/>
            <person name="Grunwald N."/>
            <person name="Machado M."/>
            <person name="Johnson C.S."/>
            <person name="Arredondo F."/>
            <person name="Hong C."/>
            <person name="Coffey M."/>
            <person name="Young S.K."/>
            <person name="Zeng Q."/>
            <person name="Gargeya S."/>
            <person name="Fitzgerald M."/>
            <person name="Abouelleil A."/>
            <person name="Alvarado L."/>
            <person name="Chapman S.B."/>
            <person name="Gainer-Dewar J."/>
            <person name="Goldberg J."/>
            <person name="Griggs A."/>
            <person name="Gujja S."/>
            <person name="Hansen M."/>
            <person name="Howarth C."/>
            <person name="Imamovic A."/>
            <person name="Ireland A."/>
            <person name="Larimer J."/>
            <person name="McCowan C."/>
            <person name="Murphy C."/>
            <person name="Pearson M."/>
            <person name="Poon T.W."/>
            <person name="Priest M."/>
            <person name="Roberts A."/>
            <person name="Saif S."/>
            <person name="Shea T."/>
            <person name="Sykes S."/>
            <person name="Wortman J."/>
            <person name="Nusbaum C."/>
            <person name="Birren B."/>
        </authorList>
    </citation>
    <scope>NUCLEOTIDE SEQUENCE [LARGE SCALE GENOMIC DNA]</scope>
    <source>
        <strain evidence="2">CJ02B3</strain>
    </source>
</reference>
<accession>W2HQM6</accession>
<proteinExistence type="predicted"/>
<feature type="compositionally biased region" description="Basic and acidic residues" evidence="1">
    <location>
        <begin position="171"/>
        <end position="183"/>
    </location>
</feature>
<feature type="non-terminal residue" evidence="2">
    <location>
        <position position="211"/>
    </location>
</feature>
<evidence type="ECO:0000313" key="2">
    <source>
        <dbReference type="EMBL" id="ETK96855.1"/>
    </source>
</evidence>
<name>W2HQM6_PHYNI</name>
<feature type="compositionally biased region" description="Basic and acidic residues" evidence="1">
    <location>
        <begin position="28"/>
        <end position="43"/>
    </location>
</feature>
<evidence type="ECO:0000256" key="1">
    <source>
        <dbReference type="SAM" id="MobiDB-lite"/>
    </source>
</evidence>
<dbReference type="VEuPathDB" id="FungiDB:PPTG_09387"/>
<feature type="region of interest" description="Disordered" evidence="1">
    <location>
        <begin position="123"/>
        <end position="211"/>
    </location>
</feature>
<dbReference type="Proteomes" id="UP000053236">
    <property type="component" value="Unassembled WGS sequence"/>
</dbReference>
<sequence length="211" mass="23081">MPWVTRLRASGEVHVAVGRPQCPQKTVRTHDSREHSPSSENEVKAWTFRSVSGSSVKWHTAVPSEHSVDSLHSLVSDHVDHESKTPARSESPADEAKSSPNAGSDEGGKSLKNFLIAEGLERAQAAKAAATVAQHSKKRVASRSPLGEGRRTRPYSIFDFSDEEEEGAIYEPREITNDLDRQQELFQAARQEPGGSEATPVDQGAFPSTRE</sequence>
<feature type="compositionally biased region" description="Basic and acidic residues" evidence="1">
    <location>
        <begin position="75"/>
        <end position="87"/>
    </location>
</feature>
<feature type="compositionally biased region" description="Low complexity" evidence="1">
    <location>
        <begin position="123"/>
        <end position="133"/>
    </location>
</feature>
<organism evidence="2">
    <name type="scientific">Phytophthora nicotianae</name>
    <name type="common">Potato buckeye rot agent</name>
    <name type="synonym">Phytophthora parasitica</name>
    <dbReference type="NCBI Taxonomy" id="4792"/>
    <lineage>
        <taxon>Eukaryota</taxon>
        <taxon>Sar</taxon>
        <taxon>Stramenopiles</taxon>
        <taxon>Oomycota</taxon>
        <taxon>Peronosporomycetes</taxon>
        <taxon>Peronosporales</taxon>
        <taxon>Peronosporaceae</taxon>
        <taxon>Phytophthora</taxon>
    </lineage>
</organism>
<dbReference type="AlphaFoldDB" id="W2HQM6"/>
<dbReference type="EMBL" id="KI683971">
    <property type="protein sequence ID" value="ETK96855.1"/>
    <property type="molecule type" value="Genomic_DNA"/>
</dbReference>